<protein>
    <submittedName>
        <fullName evidence="2">Uncharacterized protein</fullName>
    </submittedName>
</protein>
<reference evidence="2 3" key="1">
    <citation type="submission" date="2018-11" db="EMBL/GenBank/DDBJ databases">
        <authorList>
            <consortium name="Pathogen Informatics"/>
        </authorList>
    </citation>
    <scope>NUCLEOTIDE SEQUENCE [LARGE SCALE GENOMIC DNA]</scope>
</reference>
<feature type="non-terminal residue" evidence="2">
    <location>
        <position position="1"/>
    </location>
</feature>
<proteinExistence type="predicted"/>
<sequence>TYQRNGYGDRGGFDRRGGRRGRGRGGYRNGGSQNGGSANGSSSNVGKPWRGDGARYSDEEWSGTEEAKHRDDQTEDQERRQGRLRGGGSGGSGERGGSAGRRRGTLWRGSFRLLFCPIKLHDNKLHLVVPPEFAKPLLLM</sequence>
<gene>
    <name evidence="2" type="ORF">CGOC_LOCUS460</name>
</gene>
<feature type="compositionally biased region" description="Gly residues" evidence="1">
    <location>
        <begin position="26"/>
        <end position="38"/>
    </location>
</feature>
<keyword evidence="3" id="KW-1185">Reference proteome</keyword>
<name>A0A3P6RN40_CYLGO</name>
<dbReference type="AlphaFoldDB" id="A0A3P6RN40"/>
<evidence type="ECO:0000256" key="1">
    <source>
        <dbReference type="SAM" id="MobiDB-lite"/>
    </source>
</evidence>
<feature type="compositionally biased region" description="Basic and acidic residues" evidence="1">
    <location>
        <begin position="49"/>
        <end position="58"/>
    </location>
</feature>
<organism evidence="2 3">
    <name type="scientific">Cylicostephanus goldi</name>
    <name type="common">Nematode worm</name>
    <dbReference type="NCBI Taxonomy" id="71465"/>
    <lineage>
        <taxon>Eukaryota</taxon>
        <taxon>Metazoa</taxon>
        <taxon>Ecdysozoa</taxon>
        <taxon>Nematoda</taxon>
        <taxon>Chromadorea</taxon>
        <taxon>Rhabditida</taxon>
        <taxon>Rhabditina</taxon>
        <taxon>Rhabditomorpha</taxon>
        <taxon>Strongyloidea</taxon>
        <taxon>Strongylidae</taxon>
        <taxon>Cylicostephanus</taxon>
    </lineage>
</organism>
<evidence type="ECO:0000313" key="2">
    <source>
        <dbReference type="EMBL" id="VDK45131.1"/>
    </source>
</evidence>
<dbReference type="EMBL" id="UYRV01000648">
    <property type="protein sequence ID" value="VDK45131.1"/>
    <property type="molecule type" value="Genomic_DNA"/>
</dbReference>
<dbReference type="Proteomes" id="UP000271889">
    <property type="component" value="Unassembled WGS sequence"/>
</dbReference>
<feature type="compositionally biased region" description="Basic and acidic residues" evidence="1">
    <location>
        <begin position="65"/>
        <end position="81"/>
    </location>
</feature>
<feature type="region of interest" description="Disordered" evidence="1">
    <location>
        <begin position="1"/>
        <end position="103"/>
    </location>
</feature>
<feature type="compositionally biased region" description="Gly residues" evidence="1">
    <location>
        <begin position="84"/>
        <end position="99"/>
    </location>
</feature>
<evidence type="ECO:0000313" key="3">
    <source>
        <dbReference type="Proteomes" id="UP000271889"/>
    </source>
</evidence>
<accession>A0A3P6RN40</accession>